<reference evidence="1 2" key="1">
    <citation type="journal article" date="2018" name="Biotechnol. Adv.">
        <title>Improved genomic resources and new bioinformatic workflow for the carcinogenic parasite Clonorchis sinensis: Biotechnological implications.</title>
        <authorList>
            <person name="Wang D."/>
            <person name="Korhonen P.K."/>
            <person name="Gasser R.B."/>
            <person name="Young N.D."/>
        </authorList>
    </citation>
    <scope>NUCLEOTIDE SEQUENCE [LARGE SCALE GENOMIC DNA]</scope>
    <source>
        <strain evidence="1">Cs-k2</strain>
    </source>
</reference>
<evidence type="ECO:0000313" key="1">
    <source>
        <dbReference type="EMBL" id="KAG5450860.1"/>
    </source>
</evidence>
<comment type="caution">
    <text evidence="1">The sequence shown here is derived from an EMBL/GenBank/DDBJ whole genome shotgun (WGS) entry which is preliminary data.</text>
</comment>
<name>A0A3R7FQC3_CLOSI</name>
<gene>
    <name evidence="1" type="ORF">CSKR_110138</name>
</gene>
<sequence length="166" mass="19045">MQGNSSRLEPNDPTRQLKETNSLICKQIWFCERFTRKPAESLVCDVSRQLNVLHQTASCFTWCDIRDIMIHTKLTCDGLFMGQLHTILTKKAVQKTPICMCGCTGVKGIYINIFKMRKTMHLQCGFPFTRAYLKARTGDLTPEDLARLLDYWTARATIVFCLTTKV</sequence>
<dbReference type="Proteomes" id="UP000286415">
    <property type="component" value="Unassembled WGS sequence"/>
</dbReference>
<protein>
    <submittedName>
        <fullName evidence="1">Uncharacterized protein</fullName>
    </submittedName>
</protein>
<proteinExistence type="predicted"/>
<organism evidence="1 2">
    <name type="scientific">Clonorchis sinensis</name>
    <name type="common">Chinese liver fluke</name>
    <dbReference type="NCBI Taxonomy" id="79923"/>
    <lineage>
        <taxon>Eukaryota</taxon>
        <taxon>Metazoa</taxon>
        <taxon>Spiralia</taxon>
        <taxon>Lophotrochozoa</taxon>
        <taxon>Platyhelminthes</taxon>
        <taxon>Trematoda</taxon>
        <taxon>Digenea</taxon>
        <taxon>Opisthorchiida</taxon>
        <taxon>Opisthorchiata</taxon>
        <taxon>Opisthorchiidae</taxon>
        <taxon>Clonorchis</taxon>
    </lineage>
</organism>
<dbReference type="InParanoid" id="A0A3R7FQC3"/>
<keyword evidence="2" id="KW-1185">Reference proteome</keyword>
<dbReference type="EMBL" id="NIRI02000042">
    <property type="protein sequence ID" value="KAG5450860.1"/>
    <property type="molecule type" value="Genomic_DNA"/>
</dbReference>
<evidence type="ECO:0000313" key="2">
    <source>
        <dbReference type="Proteomes" id="UP000286415"/>
    </source>
</evidence>
<accession>A0A3R7FQC3</accession>
<dbReference type="AlphaFoldDB" id="A0A3R7FQC3"/>
<reference evidence="1 2" key="2">
    <citation type="journal article" date="2021" name="Genomics">
        <title>High-quality reference genome for Clonorchis sinensis.</title>
        <authorList>
            <person name="Young N.D."/>
            <person name="Stroehlein A.J."/>
            <person name="Kinkar L."/>
            <person name="Wang T."/>
            <person name="Sohn W.M."/>
            <person name="Chang B.C.H."/>
            <person name="Kaur P."/>
            <person name="Weisz D."/>
            <person name="Dudchenko O."/>
            <person name="Aiden E.L."/>
            <person name="Korhonen P.K."/>
            <person name="Gasser R.B."/>
        </authorList>
    </citation>
    <scope>NUCLEOTIDE SEQUENCE [LARGE SCALE GENOMIC DNA]</scope>
    <source>
        <strain evidence="1">Cs-k2</strain>
    </source>
</reference>